<feature type="compositionally biased region" description="Basic and acidic residues" evidence="1">
    <location>
        <begin position="209"/>
        <end position="224"/>
    </location>
</feature>
<organism evidence="2 3">
    <name type="scientific">Portunus trituberculatus</name>
    <name type="common">Swimming crab</name>
    <name type="synonym">Neptunus trituberculatus</name>
    <dbReference type="NCBI Taxonomy" id="210409"/>
    <lineage>
        <taxon>Eukaryota</taxon>
        <taxon>Metazoa</taxon>
        <taxon>Ecdysozoa</taxon>
        <taxon>Arthropoda</taxon>
        <taxon>Crustacea</taxon>
        <taxon>Multicrustacea</taxon>
        <taxon>Malacostraca</taxon>
        <taxon>Eumalacostraca</taxon>
        <taxon>Eucarida</taxon>
        <taxon>Decapoda</taxon>
        <taxon>Pleocyemata</taxon>
        <taxon>Brachyura</taxon>
        <taxon>Eubrachyura</taxon>
        <taxon>Portunoidea</taxon>
        <taxon>Portunidae</taxon>
        <taxon>Portuninae</taxon>
        <taxon>Portunus</taxon>
    </lineage>
</organism>
<feature type="compositionally biased region" description="Basic and acidic residues" evidence="1">
    <location>
        <begin position="24"/>
        <end position="37"/>
    </location>
</feature>
<protein>
    <submittedName>
        <fullName evidence="2">Uncharacterized protein</fullName>
    </submittedName>
</protein>
<sequence length="345" mass="37548">MKEGRREAQVGSGGGGGGRKRKRSGGDEAGRERERRGVKEQKAVVKKAVVVVVVVVVVVEEVVELWEEGVVVLVVLAVMVLESRGGSGAEPPPPPSLRGRCCTFRRRPVISVIQGAGVLSLGAALHAPPRPGDVRSPPSLLLHQRAQGRLLNTPLHYMTLRLPLQVFGKLLVRRYRNKRVTASKTYHLAASYFVYCSEGRPAGRALQEEGKGNLGVKREREEGAWKGGDPSTGELEESERRKEMRWITFLPGREQGGKVLAFMPELPLSSRLMGSVTALGEGAKRGHSPPPAPTACFPTPLFLLLMDSSIGAASVRDAVPLLLPLMDSAQRLAPITANWRRRHLR</sequence>
<evidence type="ECO:0000256" key="1">
    <source>
        <dbReference type="SAM" id="MobiDB-lite"/>
    </source>
</evidence>
<name>A0A5B7E921_PORTR</name>
<dbReference type="EMBL" id="VSRR010002149">
    <property type="protein sequence ID" value="MPC29857.1"/>
    <property type="molecule type" value="Genomic_DNA"/>
</dbReference>
<dbReference type="AlphaFoldDB" id="A0A5B7E921"/>
<comment type="caution">
    <text evidence="2">The sequence shown here is derived from an EMBL/GenBank/DDBJ whole genome shotgun (WGS) entry which is preliminary data.</text>
</comment>
<dbReference type="Proteomes" id="UP000324222">
    <property type="component" value="Unassembled WGS sequence"/>
</dbReference>
<evidence type="ECO:0000313" key="3">
    <source>
        <dbReference type="Proteomes" id="UP000324222"/>
    </source>
</evidence>
<feature type="region of interest" description="Disordered" evidence="1">
    <location>
        <begin position="1"/>
        <end position="37"/>
    </location>
</feature>
<reference evidence="2 3" key="1">
    <citation type="submission" date="2019-05" db="EMBL/GenBank/DDBJ databases">
        <title>Another draft genome of Portunus trituberculatus and its Hox gene families provides insights of decapod evolution.</title>
        <authorList>
            <person name="Jeong J.-H."/>
            <person name="Song I."/>
            <person name="Kim S."/>
            <person name="Choi T."/>
            <person name="Kim D."/>
            <person name="Ryu S."/>
            <person name="Kim W."/>
        </authorList>
    </citation>
    <scope>NUCLEOTIDE SEQUENCE [LARGE SCALE GENOMIC DNA]</scope>
    <source>
        <tissue evidence="2">Muscle</tissue>
    </source>
</reference>
<keyword evidence="3" id="KW-1185">Reference proteome</keyword>
<evidence type="ECO:0000313" key="2">
    <source>
        <dbReference type="EMBL" id="MPC29857.1"/>
    </source>
</evidence>
<proteinExistence type="predicted"/>
<feature type="region of interest" description="Disordered" evidence="1">
    <location>
        <begin position="209"/>
        <end position="238"/>
    </location>
</feature>
<gene>
    <name evidence="2" type="ORF">E2C01_023108</name>
</gene>
<accession>A0A5B7E921</accession>